<organism evidence="14 15">
    <name type="scientific">Ignelater luminosus</name>
    <name type="common">Cucubano</name>
    <name type="synonym">Pyrophorus luminosus</name>
    <dbReference type="NCBI Taxonomy" id="2038154"/>
    <lineage>
        <taxon>Eukaryota</taxon>
        <taxon>Metazoa</taxon>
        <taxon>Ecdysozoa</taxon>
        <taxon>Arthropoda</taxon>
        <taxon>Hexapoda</taxon>
        <taxon>Insecta</taxon>
        <taxon>Pterygota</taxon>
        <taxon>Neoptera</taxon>
        <taxon>Endopterygota</taxon>
        <taxon>Coleoptera</taxon>
        <taxon>Polyphaga</taxon>
        <taxon>Elateriformia</taxon>
        <taxon>Elateroidea</taxon>
        <taxon>Elateridae</taxon>
        <taxon>Agrypninae</taxon>
        <taxon>Pyrophorini</taxon>
        <taxon>Ignelater</taxon>
    </lineage>
</organism>
<feature type="non-terminal residue" evidence="14">
    <location>
        <position position="1"/>
    </location>
</feature>
<evidence type="ECO:0000256" key="6">
    <source>
        <dbReference type="ARBA" id="ARBA00022617"/>
    </source>
</evidence>
<dbReference type="GO" id="GO:0020037">
    <property type="term" value="F:heme binding"/>
    <property type="evidence" value="ECO:0007669"/>
    <property type="project" value="InterPro"/>
</dbReference>
<comment type="similarity">
    <text evidence="5">Belongs to the cytochrome P450 family.</text>
</comment>
<evidence type="ECO:0000313" key="14">
    <source>
        <dbReference type="EMBL" id="KAF2887756.1"/>
    </source>
</evidence>
<accession>A0A8K0CMK9</accession>
<evidence type="ECO:0000256" key="8">
    <source>
        <dbReference type="ARBA" id="ARBA00022824"/>
    </source>
</evidence>
<evidence type="ECO:0000256" key="4">
    <source>
        <dbReference type="ARBA" id="ARBA00004406"/>
    </source>
</evidence>
<evidence type="ECO:0000256" key="3">
    <source>
        <dbReference type="ARBA" id="ARBA00004174"/>
    </source>
</evidence>
<keyword evidence="7" id="KW-0479">Metal-binding</keyword>
<evidence type="ECO:0000256" key="12">
    <source>
        <dbReference type="ARBA" id="ARBA00023033"/>
    </source>
</evidence>
<dbReference type="GO" id="GO:0005506">
    <property type="term" value="F:iron ion binding"/>
    <property type="evidence" value="ECO:0007669"/>
    <property type="project" value="InterPro"/>
</dbReference>
<keyword evidence="8" id="KW-0256">Endoplasmic reticulum</keyword>
<evidence type="ECO:0000256" key="7">
    <source>
        <dbReference type="ARBA" id="ARBA00022723"/>
    </source>
</evidence>
<dbReference type="GO" id="GO:0004497">
    <property type="term" value="F:monooxygenase activity"/>
    <property type="evidence" value="ECO:0007669"/>
    <property type="project" value="UniProtKB-KW"/>
</dbReference>
<keyword evidence="11" id="KW-0408">Iron</keyword>
<dbReference type="SUPFAM" id="SSF48264">
    <property type="entry name" value="Cytochrome P450"/>
    <property type="match status" value="1"/>
</dbReference>
<reference evidence="14" key="1">
    <citation type="submission" date="2019-08" db="EMBL/GenBank/DDBJ databases">
        <title>The genome of the North American firefly Photinus pyralis.</title>
        <authorList>
            <consortium name="Photinus pyralis genome working group"/>
            <person name="Fallon T.R."/>
            <person name="Sander Lower S.E."/>
            <person name="Weng J.-K."/>
        </authorList>
    </citation>
    <scope>NUCLEOTIDE SEQUENCE</scope>
    <source>
        <strain evidence="14">TRF0915ILg1</strain>
        <tissue evidence="14">Whole body</tissue>
    </source>
</reference>
<dbReference type="EMBL" id="VTPC01081905">
    <property type="protein sequence ID" value="KAF2887756.1"/>
    <property type="molecule type" value="Genomic_DNA"/>
</dbReference>
<keyword evidence="10" id="KW-0560">Oxidoreductase</keyword>
<evidence type="ECO:0000256" key="5">
    <source>
        <dbReference type="ARBA" id="ARBA00010617"/>
    </source>
</evidence>
<dbReference type="GO" id="GO:0005789">
    <property type="term" value="C:endoplasmic reticulum membrane"/>
    <property type="evidence" value="ECO:0007669"/>
    <property type="project" value="UniProtKB-SubCell"/>
</dbReference>
<evidence type="ECO:0000256" key="1">
    <source>
        <dbReference type="ARBA" id="ARBA00001971"/>
    </source>
</evidence>
<comment type="cofactor">
    <cofactor evidence="1">
        <name>heme</name>
        <dbReference type="ChEBI" id="CHEBI:30413"/>
    </cofactor>
</comment>
<dbReference type="InterPro" id="IPR001128">
    <property type="entry name" value="Cyt_P450"/>
</dbReference>
<dbReference type="AlphaFoldDB" id="A0A8K0CMK9"/>
<keyword evidence="13" id="KW-0472">Membrane</keyword>
<dbReference type="Pfam" id="PF00067">
    <property type="entry name" value="p450"/>
    <property type="match status" value="1"/>
</dbReference>
<comment type="subcellular location">
    <subcellularLocation>
        <location evidence="4">Endoplasmic reticulum membrane</location>
        <topology evidence="4">Peripheral membrane protein</topology>
    </subcellularLocation>
    <subcellularLocation>
        <location evidence="3">Microsome membrane</location>
        <topology evidence="3">Peripheral membrane protein</topology>
    </subcellularLocation>
</comment>
<dbReference type="PANTHER" id="PTHR24291:SF189">
    <property type="entry name" value="CYTOCHROME P450 4C3-RELATED"/>
    <property type="match status" value="1"/>
</dbReference>
<sequence>MPTFNQNILNSFVEVFAEQSTILVDQLKQVAGKGEFDIYDYVSKCTLDIFCETAMGVKTNAQTTDCDYMKWVSRILERGVNMVWVYVDPKHFLFNWIPTVKNIFALIDKMQDFTAA</sequence>
<keyword evidence="9" id="KW-0492">Microsome</keyword>
<dbReference type="Gene3D" id="1.10.630.10">
    <property type="entry name" value="Cytochrome P450"/>
    <property type="match status" value="1"/>
</dbReference>
<keyword evidence="12" id="KW-0503">Monooxygenase</keyword>
<evidence type="ECO:0000256" key="11">
    <source>
        <dbReference type="ARBA" id="ARBA00023004"/>
    </source>
</evidence>
<name>A0A8K0CMK9_IGNLU</name>
<evidence type="ECO:0000256" key="9">
    <source>
        <dbReference type="ARBA" id="ARBA00022848"/>
    </source>
</evidence>
<dbReference type="Proteomes" id="UP000801492">
    <property type="component" value="Unassembled WGS sequence"/>
</dbReference>
<comment type="function">
    <text evidence="2">May be involved in the metabolism of insect hormones and in the breakdown of synthetic insecticides.</text>
</comment>
<keyword evidence="15" id="KW-1185">Reference proteome</keyword>
<comment type="caution">
    <text evidence="14">The sequence shown here is derived from an EMBL/GenBank/DDBJ whole genome shotgun (WGS) entry which is preliminary data.</text>
</comment>
<protein>
    <submittedName>
        <fullName evidence="14">Uncharacterized protein</fullName>
    </submittedName>
</protein>
<evidence type="ECO:0000313" key="15">
    <source>
        <dbReference type="Proteomes" id="UP000801492"/>
    </source>
</evidence>
<keyword evidence="6" id="KW-0349">Heme</keyword>
<evidence type="ECO:0000256" key="13">
    <source>
        <dbReference type="ARBA" id="ARBA00023136"/>
    </source>
</evidence>
<dbReference type="OrthoDB" id="1470350at2759"/>
<dbReference type="GO" id="GO:0016705">
    <property type="term" value="F:oxidoreductase activity, acting on paired donors, with incorporation or reduction of molecular oxygen"/>
    <property type="evidence" value="ECO:0007669"/>
    <property type="project" value="InterPro"/>
</dbReference>
<proteinExistence type="inferred from homology"/>
<dbReference type="InterPro" id="IPR050196">
    <property type="entry name" value="Cytochrome_P450_Monoox"/>
</dbReference>
<dbReference type="PANTHER" id="PTHR24291">
    <property type="entry name" value="CYTOCHROME P450 FAMILY 4"/>
    <property type="match status" value="1"/>
</dbReference>
<dbReference type="InterPro" id="IPR036396">
    <property type="entry name" value="Cyt_P450_sf"/>
</dbReference>
<evidence type="ECO:0000256" key="10">
    <source>
        <dbReference type="ARBA" id="ARBA00023002"/>
    </source>
</evidence>
<gene>
    <name evidence="14" type="ORF">ILUMI_18417</name>
</gene>
<evidence type="ECO:0000256" key="2">
    <source>
        <dbReference type="ARBA" id="ARBA00003690"/>
    </source>
</evidence>